<protein>
    <submittedName>
        <fullName evidence="2">Uncharacterized protein</fullName>
    </submittedName>
</protein>
<gene>
    <name evidence="3" type="ORF">BRAA10T44638Z</name>
    <name evidence="2" type="ORF">BRAPAZ1V2_A10P26840.2</name>
</gene>
<dbReference type="EMBL" id="LR031577">
    <property type="protein sequence ID" value="VDD19943.1"/>
    <property type="molecule type" value="Genomic_DNA"/>
</dbReference>
<feature type="non-terminal residue" evidence="3">
    <location>
        <position position="1"/>
    </location>
</feature>
<dbReference type="Gramene" id="A10p26840.2_BraZ1">
    <property type="protein sequence ID" value="A10p26840.2_BraZ1.CDS"/>
    <property type="gene ID" value="A10g26840.2_BraZ1"/>
</dbReference>
<sequence>IFSHIDISCRYLLAPKESIPERKSHGRVRDAAAQGAGETIR</sequence>
<evidence type="ECO:0000313" key="2">
    <source>
        <dbReference type="EMBL" id="CAG7911438.1"/>
    </source>
</evidence>
<feature type="compositionally biased region" description="Basic and acidic residues" evidence="1">
    <location>
        <begin position="21"/>
        <end position="30"/>
    </location>
</feature>
<accession>A0A3P6CN74</accession>
<dbReference type="Proteomes" id="UP000694005">
    <property type="component" value="Chromosome A10"/>
</dbReference>
<dbReference type="EMBL" id="LS974626">
    <property type="protein sequence ID" value="CAG7911438.1"/>
    <property type="molecule type" value="Genomic_DNA"/>
</dbReference>
<name>A0A3P6CN74_BRACM</name>
<feature type="non-terminal residue" evidence="3">
    <location>
        <position position="41"/>
    </location>
</feature>
<evidence type="ECO:0000256" key="1">
    <source>
        <dbReference type="SAM" id="MobiDB-lite"/>
    </source>
</evidence>
<evidence type="ECO:0000313" key="3">
    <source>
        <dbReference type="EMBL" id="VDD19943.1"/>
    </source>
</evidence>
<reference evidence="3" key="1">
    <citation type="submission" date="2018-11" db="EMBL/GenBank/DDBJ databases">
        <authorList>
            <consortium name="Genoscope - CEA"/>
            <person name="William W."/>
        </authorList>
    </citation>
    <scope>NUCLEOTIDE SEQUENCE</scope>
</reference>
<dbReference type="AlphaFoldDB" id="A0A3P6CN74"/>
<proteinExistence type="predicted"/>
<organism evidence="3">
    <name type="scientific">Brassica campestris</name>
    <name type="common">Field mustard</name>
    <dbReference type="NCBI Taxonomy" id="3711"/>
    <lineage>
        <taxon>Eukaryota</taxon>
        <taxon>Viridiplantae</taxon>
        <taxon>Streptophyta</taxon>
        <taxon>Embryophyta</taxon>
        <taxon>Tracheophyta</taxon>
        <taxon>Spermatophyta</taxon>
        <taxon>Magnoliopsida</taxon>
        <taxon>eudicotyledons</taxon>
        <taxon>Gunneridae</taxon>
        <taxon>Pentapetalae</taxon>
        <taxon>rosids</taxon>
        <taxon>malvids</taxon>
        <taxon>Brassicales</taxon>
        <taxon>Brassicaceae</taxon>
        <taxon>Brassiceae</taxon>
        <taxon>Brassica</taxon>
    </lineage>
</organism>
<feature type="region of interest" description="Disordered" evidence="1">
    <location>
        <begin position="21"/>
        <end position="41"/>
    </location>
</feature>